<dbReference type="eggNOG" id="arCOG03917">
    <property type="taxonomic scope" value="Archaea"/>
</dbReference>
<feature type="domain" description="DUF7967" evidence="2">
    <location>
        <begin position="1"/>
        <end position="85"/>
    </location>
</feature>
<keyword evidence="4" id="KW-1185">Reference proteome</keyword>
<dbReference type="AlphaFoldDB" id="L0K612"/>
<evidence type="ECO:0000313" key="4">
    <source>
        <dbReference type="Proteomes" id="UP000010878"/>
    </source>
</evidence>
<dbReference type="Pfam" id="PF25921">
    <property type="entry name" value="DUF7967"/>
    <property type="match status" value="1"/>
</dbReference>
<feature type="compositionally biased region" description="Basic and acidic residues" evidence="1">
    <location>
        <begin position="62"/>
        <end position="74"/>
    </location>
</feature>
<dbReference type="KEGG" id="nou:Natoc_3867"/>
<sequence length="85" mass="9503">MSETIRCWLVEREYDDKGLVTLTYATPDGESIYRRELAASAASDVTAAKELSPDQLEDAPDEATRDRYATEADRTATNYDPDDPI</sequence>
<dbReference type="OrthoDB" id="156620at2157"/>
<gene>
    <name evidence="3" type="ORF">Natoc_3867</name>
</gene>
<dbReference type="HOGENOM" id="CLU_153002_0_0_2"/>
<reference evidence="3 4" key="1">
    <citation type="submission" date="2012-11" db="EMBL/GenBank/DDBJ databases">
        <title>FINISHED of Natronococcus occultus SP4, DSM 3396.</title>
        <authorList>
            <consortium name="DOE Joint Genome Institute"/>
            <person name="Eisen J."/>
            <person name="Huntemann M."/>
            <person name="Wei C.-L."/>
            <person name="Han J."/>
            <person name="Detter J.C."/>
            <person name="Han C."/>
            <person name="Tapia R."/>
            <person name="Chen A."/>
            <person name="Kyrpides N."/>
            <person name="Mavromatis K."/>
            <person name="Markowitz V."/>
            <person name="Szeto E."/>
            <person name="Ivanova N."/>
            <person name="Mikhailova N."/>
            <person name="Ovchinnikova G."/>
            <person name="Pagani I."/>
            <person name="Pati A."/>
            <person name="Goodwin L."/>
            <person name="Nordberg H.P."/>
            <person name="Cantor M.N."/>
            <person name="Hua S.X."/>
            <person name="Woyke T."/>
            <person name="Eisen J."/>
            <person name="Klenk H.-P."/>
            <person name="Klenk H.-P."/>
        </authorList>
    </citation>
    <scope>NUCLEOTIDE SEQUENCE [LARGE SCALE GENOMIC DNA]</scope>
    <source>
        <strain evidence="3 4">SP4</strain>
    </source>
</reference>
<protein>
    <recommendedName>
        <fullName evidence="2">DUF7967 domain-containing protein</fullName>
    </recommendedName>
</protein>
<proteinExistence type="predicted"/>
<dbReference type="STRING" id="694430.Natoc_3867"/>
<evidence type="ECO:0000313" key="3">
    <source>
        <dbReference type="EMBL" id="AGB39568.1"/>
    </source>
</evidence>
<accession>L0K612</accession>
<organism evidence="3 4">
    <name type="scientific">Natronococcus occultus SP4</name>
    <dbReference type="NCBI Taxonomy" id="694430"/>
    <lineage>
        <taxon>Archaea</taxon>
        <taxon>Methanobacteriati</taxon>
        <taxon>Methanobacteriota</taxon>
        <taxon>Stenosarchaea group</taxon>
        <taxon>Halobacteria</taxon>
        <taxon>Halobacteriales</taxon>
        <taxon>Natrialbaceae</taxon>
        <taxon>Natronococcus</taxon>
    </lineage>
</organism>
<dbReference type="RefSeq" id="WP_015323002.1">
    <property type="nucleotide sequence ID" value="NC_019974.1"/>
</dbReference>
<dbReference type="Proteomes" id="UP000010878">
    <property type="component" value="Chromosome"/>
</dbReference>
<feature type="region of interest" description="Disordered" evidence="1">
    <location>
        <begin position="43"/>
        <end position="85"/>
    </location>
</feature>
<dbReference type="InterPro" id="IPR058273">
    <property type="entry name" value="DUF7967"/>
</dbReference>
<dbReference type="GeneID" id="14402878"/>
<evidence type="ECO:0000256" key="1">
    <source>
        <dbReference type="SAM" id="MobiDB-lite"/>
    </source>
</evidence>
<evidence type="ECO:0000259" key="2">
    <source>
        <dbReference type="Pfam" id="PF25921"/>
    </source>
</evidence>
<dbReference type="EMBL" id="CP003929">
    <property type="protein sequence ID" value="AGB39568.1"/>
    <property type="molecule type" value="Genomic_DNA"/>
</dbReference>
<name>L0K612_9EURY</name>